<gene>
    <name evidence="4" type="ORF">FHG64_02545</name>
</gene>
<evidence type="ECO:0000259" key="3">
    <source>
        <dbReference type="PROSITE" id="PS50110"/>
    </source>
</evidence>
<dbReference type="EMBL" id="CP040812">
    <property type="protein sequence ID" value="QCY68359.1"/>
    <property type="molecule type" value="Genomic_DNA"/>
</dbReference>
<dbReference type="Gene3D" id="3.40.50.2300">
    <property type="match status" value="1"/>
</dbReference>
<dbReference type="KEGG" id="afla:FHG64_02545"/>
<accession>A0A5B7WZ16</accession>
<dbReference type="AlphaFoldDB" id="A0A5B7WZ16"/>
<dbReference type="SUPFAM" id="SSF52172">
    <property type="entry name" value="CheY-like"/>
    <property type="match status" value="1"/>
</dbReference>
<feature type="domain" description="Response regulatory" evidence="3">
    <location>
        <begin position="7"/>
        <end position="123"/>
    </location>
</feature>
<evidence type="ECO:0000256" key="2">
    <source>
        <dbReference type="PROSITE-ProRule" id="PRU00169"/>
    </source>
</evidence>
<proteinExistence type="predicted"/>
<reference evidence="4 5" key="1">
    <citation type="submission" date="2019-06" db="EMBL/GenBank/DDBJ databases">
        <title>Complete genome sequence of Antarcticibacterium flavum KCTC 52984T from an Antarctic marine sediment.</title>
        <authorList>
            <person name="Lee Y.M."/>
            <person name="Shin S.C."/>
        </authorList>
    </citation>
    <scope>NUCLEOTIDE SEQUENCE [LARGE SCALE GENOMIC DNA]</scope>
    <source>
        <strain evidence="4 5">KCTC 52984</strain>
    </source>
</reference>
<dbReference type="CDD" id="cd00156">
    <property type="entry name" value="REC"/>
    <property type="match status" value="1"/>
</dbReference>
<sequence length="145" mass="17004">MPEKILKIITVDDSRLMIPYFEHIFRDLENVEWVGHAYSIEEAQQLIEKEKPNTAFLDICLKKGNGFRLLELIKKKYPLINVFMLSNTKDELYTKKSREMGALYLIDKTREFHLIPYFLQAVETAEKIGESISQFNPSDIDSSRE</sequence>
<feature type="modified residue" description="4-aspartylphosphate" evidence="2">
    <location>
        <position position="58"/>
    </location>
</feature>
<keyword evidence="1 2" id="KW-0597">Phosphoprotein</keyword>
<dbReference type="Pfam" id="PF00072">
    <property type="entry name" value="Response_reg"/>
    <property type="match status" value="1"/>
</dbReference>
<evidence type="ECO:0000256" key="1">
    <source>
        <dbReference type="ARBA" id="ARBA00022553"/>
    </source>
</evidence>
<dbReference type="PROSITE" id="PS50110">
    <property type="entry name" value="RESPONSE_REGULATORY"/>
    <property type="match status" value="1"/>
</dbReference>
<dbReference type="OrthoDB" id="9797341at2"/>
<keyword evidence="5" id="KW-1185">Reference proteome</keyword>
<dbReference type="RefSeq" id="WP_139064934.1">
    <property type="nucleotide sequence ID" value="NZ_CP040812.1"/>
</dbReference>
<dbReference type="PANTHER" id="PTHR44591">
    <property type="entry name" value="STRESS RESPONSE REGULATOR PROTEIN 1"/>
    <property type="match status" value="1"/>
</dbReference>
<dbReference type="Proteomes" id="UP000309016">
    <property type="component" value="Chromosome"/>
</dbReference>
<dbReference type="GO" id="GO:0000160">
    <property type="term" value="P:phosphorelay signal transduction system"/>
    <property type="evidence" value="ECO:0007669"/>
    <property type="project" value="InterPro"/>
</dbReference>
<dbReference type="InterPro" id="IPR050595">
    <property type="entry name" value="Bact_response_regulator"/>
</dbReference>
<name>A0A5B7WZ16_9FLAO</name>
<dbReference type="InterPro" id="IPR011006">
    <property type="entry name" value="CheY-like_superfamily"/>
</dbReference>
<dbReference type="SMART" id="SM00448">
    <property type="entry name" value="REC"/>
    <property type="match status" value="1"/>
</dbReference>
<organism evidence="4 5">
    <name type="scientific">Antarcticibacterium flavum</name>
    <dbReference type="NCBI Taxonomy" id="2058175"/>
    <lineage>
        <taxon>Bacteria</taxon>
        <taxon>Pseudomonadati</taxon>
        <taxon>Bacteroidota</taxon>
        <taxon>Flavobacteriia</taxon>
        <taxon>Flavobacteriales</taxon>
        <taxon>Flavobacteriaceae</taxon>
        <taxon>Antarcticibacterium</taxon>
    </lineage>
</organism>
<evidence type="ECO:0000313" key="4">
    <source>
        <dbReference type="EMBL" id="QCY68359.1"/>
    </source>
</evidence>
<evidence type="ECO:0000313" key="5">
    <source>
        <dbReference type="Proteomes" id="UP000309016"/>
    </source>
</evidence>
<protein>
    <submittedName>
        <fullName evidence="4">Response regulator transcription factor</fullName>
    </submittedName>
</protein>
<dbReference type="InterPro" id="IPR001789">
    <property type="entry name" value="Sig_transdc_resp-reg_receiver"/>
</dbReference>
<dbReference type="PANTHER" id="PTHR44591:SF3">
    <property type="entry name" value="RESPONSE REGULATORY DOMAIN-CONTAINING PROTEIN"/>
    <property type="match status" value="1"/>
</dbReference>